<evidence type="ECO:0000256" key="1">
    <source>
        <dbReference type="ARBA" id="ARBA00004651"/>
    </source>
</evidence>
<feature type="transmembrane region" description="Helical" evidence="8">
    <location>
        <begin position="258"/>
        <end position="287"/>
    </location>
</feature>
<proteinExistence type="inferred from homology"/>
<evidence type="ECO:0000256" key="5">
    <source>
        <dbReference type="ARBA" id="ARBA00022692"/>
    </source>
</evidence>
<evidence type="ECO:0000256" key="2">
    <source>
        <dbReference type="ARBA" id="ARBA00007935"/>
    </source>
</evidence>
<keyword evidence="4" id="KW-1003">Cell membrane</keyword>
<dbReference type="FunFam" id="1.10.3470.10:FF:000001">
    <property type="entry name" value="Vitamin B12 ABC transporter permease BtuC"/>
    <property type="match status" value="1"/>
</dbReference>
<comment type="subcellular location">
    <subcellularLocation>
        <location evidence="1">Cell membrane</location>
        <topology evidence="1">Multi-pass membrane protein</topology>
    </subcellularLocation>
</comment>
<dbReference type="EMBL" id="CP001804">
    <property type="protein sequence ID" value="ACY13056.1"/>
    <property type="molecule type" value="Genomic_DNA"/>
</dbReference>
<feature type="transmembrane region" description="Helical" evidence="8">
    <location>
        <begin position="111"/>
        <end position="129"/>
    </location>
</feature>
<feature type="transmembrane region" description="Helical" evidence="8">
    <location>
        <begin position="169"/>
        <end position="194"/>
    </location>
</feature>
<protein>
    <submittedName>
        <fullName evidence="9">Transport system permease protein</fullName>
    </submittedName>
</protein>
<feature type="transmembrane region" description="Helical" evidence="8">
    <location>
        <begin position="136"/>
        <end position="157"/>
    </location>
</feature>
<dbReference type="GO" id="GO:0022857">
    <property type="term" value="F:transmembrane transporter activity"/>
    <property type="evidence" value="ECO:0007669"/>
    <property type="project" value="InterPro"/>
</dbReference>
<keyword evidence="3" id="KW-0813">Transport</keyword>
<dbReference type="PANTHER" id="PTHR30472:SF25">
    <property type="entry name" value="ABC TRANSPORTER PERMEASE PROTEIN MJ0876-RELATED"/>
    <property type="match status" value="1"/>
</dbReference>
<evidence type="ECO:0000256" key="7">
    <source>
        <dbReference type="ARBA" id="ARBA00023136"/>
    </source>
</evidence>
<evidence type="ECO:0000256" key="6">
    <source>
        <dbReference type="ARBA" id="ARBA00022989"/>
    </source>
</evidence>
<dbReference type="GO" id="GO:0005886">
    <property type="term" value="C:plasma membrane"/>
    <property type="evidence" value="ECO:0007669"/>
    <property type="project" value="UniProtKB-SubCell"/>
</dbReference>
<evidence type="ECO:0000256" key="4">
    <source>
        <dbReference type="ARBA" id="ARBA00022475"/>
    </source>
</evidence>
<reference evidence="9 10" key="1">
    <citation type="journal article" date="2010" name="Stand. Genomic Sci.">
        <title>Complete genome sequence of Haliangium ochraceum type strain (SMP-2).</title>
        <authorList>
            <consortium name="US DOE Joint Genome Institute (JGI-PGF)"/>
            <person name="Ivanova N."/>
            <person name="Daum C."/>
            <person name="Lang E."/>
            <person name="Abt B."/>
            <person name="Kopitz M."/>
            <person name="Saunders E."/>
            <person name="Lapidus A."/>
            <person name="Lucas S."/>
            <person name="Glavina Del Rio T."/>
            <person name="Nolan M."/>
            <person name="Tice H."/>
            <person name="Copeland A."/>
            <person name="Cheng J.F."/>
            <person name="Chen F."/>
            <person name="Bruce D."/>
            <person name="Goodwin L."/>
            <person name="Pitluck S."/>
            <person name="Mavromatis K."/>
            <person name="Pati A."/>
            <person name="Mikhailova N."/>
            <person name="Chen A."/>
            <person name="Palaniappan K."/>
            <person name="Land M."/>
            <person name="Hauser L."/>
            <person name="Chang Y.J."/>
            <person name="Jeffries C.D."/>
            <person name="Detter J.C."/>
            <person name="Brettin T."/>
            <person name="Rohde M."/>
            <person name="Goker M."/>
            <person name="Bristow J."/>
            <person name="Markowitz V."/>
            <person name="Eisen J.A."/>
            <person name="Hugenholtz P."/>
            <person name="Kyrpides N.C."/>
            <person name="Klenk H.P."/>
        </authorList>
    </citation>
    <scope>NUCLEOTIDE SEQUENCE [LARGE SCALE GENOMIC DNA]</scope>
    <source>
        <strain evidence="10">DSM 14365 / CIP 107738 / JCM 11303 / AJ 13395 / SMP-2</strain>
    </source>
</reference>
<keyword evidence="7 8" id="KW-0472">Membrane</keyword>
<sequence length="357" mass="36017">MSARGFIGASAGRLTRGRLLAALALGALLTALLAALAPLLGVATSGPATLSLLDPGALSAGPGSDAIAARIFWHSRLPRVLAALLVGSGLAAAGCAFQAVLRNPLAEPFTLGISSGSALAAVIAVRLGWETSLLGGSAVGLSALAGAGLTVVLVWLLSRVDGTLPPATMLLAGITISMFCSAASLLVQYTADFGEIARMIRWMMGGLDWIGYQRLARAAVPMALGLAVMLALARSLNAMSAGPDAAASVGVDASRTTAVAFVVASLLVGAGIALAGPIGFVGLLVPHALRALVGPDHRVLLPMSMLAGGALLVVCDTLARLLLMPDQLPVGVVTALLGGPFFLFILLREKRRGGLWS</sequence>
<dbReference type="Pfam" id="PF01032">
    <property type="entry name" value="FecCD"/>
    <property type="match status" value="1"/>
</dbReference>
<keyword evidence="5 8" id="KW-0812">Transmembrane</keyword>
<organism evidence="9 10">
    <name type="scientific">Haliangium ochraceum (strain DSM 14365 / JCM 11303 / SMP-2)</name>
    <dbReference type="NCBI Taxonomy" id="502025"/>
    <lineage>
        <taxon>Bacteria</taxon>
        <taxon>Pseudomonadati</taxon>
        <taxon>Myxococcota</taxon>
        <taxon>Polyangia</taxon>
        <taxon>Haliangiales</taxon>
        <taxon>Kofleriaceae</taxon>
        <taxon>Haliangium</taxon>
    </lineage>
</organism>
<evidence type="ECO:0000313" key="10">
    <source>
        <dbReference type="Proteomes" id="UP000001880"/>
    </source>
</evidence>
<accession>D0LK22</accession>
<dbReference type="HOGENOM" id="CLU_013016_0_3_7"/>
<gene>
    <name evidence="9" type="ordered locus">Hoch_0415</name>
</gene>
<dbReference type="InterPro" id="IPR000522">
    <property type="entry name" value="ABC_transptr_permease_BtuC"/>
</dbReference>
<dbReference type="SUPFAM" id="SSF81345">
    <property type="entry name" value="ABC transporter involved in vitamin B12 uptake, BtuC"/>
    <property type="match status" value="1"/>
</dbReference>
<evidence type="ECO:0000313" key="9">
    <source>
        <dbReference type="EMBL" id="ACY13056.1"/>
    </source>
</evidence>
<evidence type="ECO:0000256" key="3">
    <source>
        <dbReference type="ARBA" id="ARBA00022448"/>
    </source>
</evidence>
<dbReference type="eggNOG" id="COG0609">
    <property type="taxonomic scope" value="Bacteria"/>
</dbReference>
<comment type="similarity">
    <text evidence="2">Belongs to the binding-protein-dependent transport system permease family. FecCD subfamily.</text>
</comment>
<dbReference type="Proteomes" id="UP000001880">
    <property type="component" value="Chromosome"/>
</dbReference>
<feature type="transmembrane region" description="Helical" evidence="8">
    <location>
        <begin position="215"/>
        <end position="233"/>
    </location>
</feature>
<dbReference type="RefSeq" id="WP_012825683.1">
    <property type="nucleotide sequence ID" value="NC_013440.1"/>
</dbReference>
<dbReference type="CDD" id="cd06550">
    <property type="entry name" value="TM_ABC_iron-siderophores_like"/>
    <property type="match status" value="1"/>
</dbReference>
<keyword evidence="6 8" id="KW-1133">Transmembrane helix</keyword>
<dbReference type="KEGG" id="hoh:Hoch_0415"/>
<dbReference type="InterPro" id="IPR037294">
    <property type="entry name" value="ABC_BtuC-like"/>
</dbReference>
<dbReference type="STRING" id="502025.Hoch_0415"/>
<name>D0LK22_HALO1</name>
<evidence type="ECO:0000256" key="8">
    <source>
        <dbReference type="SAM" id="Phobius"/>
    </source>
</evidence>
<keyword evidence="10" id="KW-1185">Reference proteome</keyword>
<feature type="transmembrane region" description="Helical" evidence="8">
    <location>
        <begin position="328"/>
        <end position="347"/>
    </location>
</feature>
<dbReference type="AlphaFoldDB" id="D0LK22"/>
<feature type="transmembrane region" description="Helical" evidence="8">
    <location>
        <begin position="80"/>
        <end position="99"/>
    </location>
</feature>
<dbReference type="Gene3D" id="1.10.3470.10">
    <property type="entry name" value="ABC transporter involved in vitamin B12 uptake, BtuC"/>
    <property type="match status" value="1"/>
</dbReference>
<dbReference type="PANTHER" id="PTHR30472">
    <property type="entry name" value="FERRIC ENTEROBACTIN TRANSPORT SYSTEM PERMEASE PROTEIN"/>
    <property type="match status" value="1"/>
</dbReference>
<feature type="transmembrane region" description="Helical" evidence="8">
    <location>
        <begin position="299"/>
        <end position="322"/>
    </location>
</feature>